<dbReference type="InterPro" id="IPR018306">
    <property type="entry name" value="Phage_T5_Orf172_DNA-bd"/>
</dbReference>
<feature type="compositionally biased region" description="Basic and acidic residues" evidence="1">
    <location>
        <begin position="478"/>
        <end position="491"/>
    </location>
</feature>
<dbReference type="PANTHER" id="PTHR28094:SF1">
    <property type="entry name" value="MEIOTICALLY UP-REGULATED GENE 113 PROTEIN"/>
    <property type="match status" value="1"/>
</dbReference>
<keyword evidence="2" id="KW-0472">Membrane</keyword>
<dbReference type="RefSeq" id="XP_013320702.1">
    <property type="nucleotide sequence ID" value="XM_013465248.1"/>
</dbReference>
<feature type="compositionally biased region" description="Low complexity" evidence="1">
    <location>
        <begin position="616"/>
        <end position="628"/>
    </location>
</feature>
<evidence type="ECO:0000313" key="4">
    <source>
        <dbReference type="EMBL" id="KIW60118.1"/>
    </source>
</evidence>
<keyword evidence="2" id="KW-0812">Transmembrane</keyword>
<keyword evidence="2" id="KW-1133">Transmembrane helix</keyword>
<feature type="compositionally biased region" description="Low complexity" evidence="1">
    <location>
        <begin position="503"/>
        <end position="518"/>
    </location>
</feature>
<feature type="compositionally biased region" description="Pro residues" evidence="1">
    <location>
        <begin position="834"/>
        <end position="846"/>
    </location>
</feature>
<evidence type="ECO:0000256" key="1">
    <source>
        <dbReference type="SAM" id="MobiDB-lite"/>
    </source>
</evidence>
<reference evidence="4 5" key="1">
    <citation type="submission" date="2015-01" db="EMBL/GenBank/DDBJ databases">
        <title>The Genome Sequence of Exophiala xenobiotica CBS118157.</title>
        <authorList>
            <consortium name="The Broad Institute Genomics Platform"/>
            <person name="Cuomo C."/>
            <person name="de Hoog S."/>
            <person name="Gorbushina A."/>
            <person name="Stielow B."/>
            <person name="Teixiera M."/>
            <person name="Abouelleil A."/>
            <person name="Chapman S.B."/>
            <person name="Priest M."/>
            <person name="Young S.K."/>
            <person name="Wortman J."/>
            <person name="Nusbaum C."/>
            <person name="Birren B."/>
        </authorList>
    </citation>
    <scope>NUCLEOTIDE SEQUENCE [LARGE SCALE GENOMIC DNA]</scope>
    <source>
        <strain evidence="4 5">CBS 118157</strain>
    </source>
</reference>
<feature type="compositionally biased region" description="Acidic residues" evidence="1">
    <location>
        <begin position="399"/>
        <end position="409"/>
    </location>
</feature>
<dbReference type="SMART" id="SM00974">
    <property type="entry name" value="T5orf172"/>
    <property type="match status" value="1"/>
</dbReference>
<dbReference type="Proteomes" id="UP000054342">
    <property type="component" value="Unassembled WGS sequence"/>
</dbReference>
<evidence type="ECO:0000259" key="3">
    <source>
        <dbReference type="SMART" id="SM00974"/>
    </source>
</evidence>
<feature type="domain" description="Bacteriophage T5 Orf172 DNA-binding" evidence="3">
    <location>
        <begin position="245"/>
        <end position="331"/>
    </location>
</feature>
<dbReference type="Pfam" id="PF10544">
    <property type="entry name" value="T5orf172"/>
    <property type="match status" value="1"/>
</dbReference>
<dbReference type="PANTHER" id="PTHR28094">
    <property type="entry name" value="MEIOTICALLY UP-REGULATED GENE 113 PROTEIN"/>
    <property type="match status" value="1"/>
</dbReference>
<dbReference type="AlphaFoldDB" id="A0A0D2EWK3"/>
<dbReference type="EMBL" id="KN847317">
    <property type="protein sequence ID" value="KIW60118.1"/>
    <property type="molecule type" value="Genomic_DNA"/>
</dbReference>
<feature type="transmembrane region" description="Helical" evidence="2">
    <location>
        <begin position="7"/>
        <end position="25"/>
    </location>
</feature>
<protein>
    <recommendedName>
        <fullName evidence="3">Bacteriophage T5 Orf172 DNA-binding domain-containing protein</fullName>
    </recommendedName>
</protein>
<dbReference type="GeneID" id="25322267"/>
<keyword evidence="5" id="KW-1185">Reference proteome</keyword>
<feature type="region of interest" description="Disordered" evidence="1">
    <location>
        <begin position="395"/>
        <end position="763"/>
    </location>
</feature>
<sequence length="926" mass="100957">MFAFQAFLLEHLLVGVLSLWAYLVWKAPWFELFRLVDLPREISFFDLKDHDEQFICVGMTLRAKRCTKTPNDNRFWASALRNCLISTDPTHISFRSMLESYILLCLCPHHKDRPSIARFLVRWETEMIAYHRAAGGSRRPAASSGLPGAYASEVADDEEHSLAIDSPYASHGRPGTVSNIDKFPIANPNASSNDRSPQISNREGTTSPMSSKVKPNEKYSVWCSTIKGLSIPDSKRGYIYILSNEDDPGLVKIGYTQNVARRLVQWRKDCGIDYHLEYQSHEIPFAQRIEKIIHAELRPVRYLKACPGHPKLHKEWFRISLEGAKKTVDYWIHWMMQFTPYNIDPPHHHTPEFIRWLYWPAGAGLEQEPFEAELRESFLKDSDGKIWMCPEMAPHDVDDERDEDEDLEDGSCSPVDKGTPASASSRQPSLSNDGRSAQGSTDQAKADIDSSSLHTTPSARRPAMHNASGLKTPRRRLFRQDTNESGERDSIPEDSCSPGSEVSTPLTTITTPPSDSSTAKTVGHQHAPSKLARGGRRRASQRSTPPSETPSLSTSVTRPGTDTLVRDNAEPTQPSSAVDNGKALVNDLPSISPSISRDRTAADGLTVRGDETGAGSPASLPSLAAPELTIVTEKGLDSVAAKSRKRSGKAKQKSRPPIPSSAAGEDRSENTEVEIPDSQDENVLADIAGPQSQRNGNEAKGRDREKLTPPRSIPRMSKRQSAASELGSLAEAEGSSAGRGERSEKVTFPQLTASTTTPGESAVKVSAAQQIAIAQSCGVIESAEHEQTDGRSPVTPEGSVQRRTRKNGKSTVPASASARNIEQCSVGSEDLSPSPSPSLSPSPLPPRHQGGTSSLSPTPSPSRHQGGLHPGGEKRPTAYALQGAKKSESVGGGLVFVNDDQQSLREKIQKQRRNVSAPALQGTSST</sequence>
<dbReference type="STRING" id="348802.A0A0D2EWK3"/>
<feature type="compositionally biased region" description="Polar residues" evidence="1">
    <location>
        <begin position="421"/>
        <end position="458"/>
    </location>
</feature>
<feature type="compositionally biased region" description="Acidic residues" evidence="1">
    <location>
        <begin position="671"/>
        <end position="680"/>
    </location>
</feature>
<feature type="region of interest" description="Disordered" evidence="1">
    <location>
        <begin position="179"/>
        <end position="214"/>
    </location>
</feature>
<organism evidence="4 5">
    <name type="scientific">Exophiala xenobiotica</name>
    <dbReference type="NCBI Taxonomy" id="348802"/>
    <lineage>
        <taxon>Eukaryota</taxon>
        <taxon>Fungi</taxon>
        <taxon>Dikarya</taxon>
        <taxon>Ascomycota</taxon>
        <taxon>Pezizomycotina</taxon>
        <taxon>Eurotiomycetes</taxon>
        <taxon>Chaetothyriomycetidae</taxon>
        <taxon>Chaetothyriales</taxon>
        <taxon>Herpotrichiellaceae</taxon>
        <taxon>Exophiala</taxon>
    </lineage>
</organism>
<accession>A0A0D2EWK3</accession>
<feature type="compositionally biased region" description="Low complexity" evidence="1">
    <location>
        <begin position="721"/>
        <end position="738"/>
    </location>
</feature>
<feature type="compositionally biased region" description="Polar residues" evidence="1">
    <location>
        <begin position="809"/>
        <end position="826"/>
    </location>
</feature>
<feature type="compositionally biased region" description="Polar residues" evidence="1">
    <location>
        <begin position="188"/>
        <end position="210"/>
    </location>
</feature>
<feature type="compositionally biased region" description="Basic and acidic residues" evidence="1">
    <location>
        <begin position="697"/>
        <end position="708"/>
    </location>
</feature>
<feature type="compositionally biased region" description="Basic residues" evidence="1">
    <location>
        <begin position="642"/>
        <end position="654"/>
    </location>
</feature>
<name>A0A0D2EWK3_9EURO</name>
<evidence type="ECO:0000256" key="2">
    <source>
        <dbReference type="SAM" id="Phobius"/>
    </source>
</evidence>
<feature type="compositionally biased region" description="Polar residues" evidence="1">
    <location>
        <begin position="749"/>
        <end position="759"/>
    </location>
</feature>
<dbReference type="HOGENOM" id="CLU_315462_0_0_1"/>
<dbReference type="OrthoDB" id="4158646at2759"/>
<feature type="compositionally biased region" description="Low complexity" evidence="1">
    <location>
        <begin position="541"/>
        <end position="555"/>
    </location>
</feature>
<feature type="region of interest" description="Disordered" evidence="1">
    <location>
        <begin position="782"/>
        <end position="926"/>
    </location>
</feature>
<gene>
    <name evidence="4" type="ORF">PV05_00359</name>
</gene>
<evidence type="ECO:0000313" key="5">
    <source>
        <dbReference type="Proteomes" id="UP000054342"/>
    </source>
</evidence>
<proteinExistence type="predicted"/>
<dbReference type="InterPro" id="IPR053006">
    <property type="entry name" value="Meiosis_regulatory"/>
</dbReference>